<evidence type="ECO:0000313" key="3">
    <source>
        <dbReference type="EMBL" id="QEE15954.2"/>
    </source>
</evidence>
<keyword evidence="1 3" id="KW-0808">Transferase</keyword>
<evidence type="ECO:0000313" key="4">
    <source>
        <dbReference type="Proteomes" id="UP000321408"/>
    </source>
</evidence>
<reference evidence="3 4" key="2">
    <citation type="journal article" date="2024" name="Int. J. Syst. Evol. Microbiol.">
        <title>Promethearchaeum syntrophicum gen. nov., sp. nov., an anaerobic, obligately syntrophic archaeon, the first isolate of the lineage 'Asgard' archaea, and proposal of the new archaeal phylum Promethearchaeota phyl. nov. and kingdom Promethearchaeati regn. nov.</title>
        <authorList>
            <person name="Imachi H."/>
            <person name="Nobu M.K."/>
            <person name="Kato S."/>
            <person name="Takaki Y."/>
            <person name="Miyazaki M."/>
            <person name="Miyata M."/>
            <person name="Ogawara M."/>
            <person name="Saito Y."/>
            <person name="Sakai S."/>
            <person name="Tahara Y.O."/>
            <person name="Takano Y."/>
            <person name="Tasumi E."/>
            <person name="Uematsu K."/>
            <person name="Yoshimura T."/>
            <person name="Itoh T."/>
            <person name="Ohkuma M."/>
            <person name="Takai K."/>
        </authorList>
    </citation>
    <scope>NUCLEOTIDE SEQUENCE [LARGE SCALE GENOMIC DNA]</scope>
    <source>
        <strain evidence="3 4">MK-D1</strain>
    </source>
</reference>
<dbReference type="AlphaFoldDB" id="A0A5B9D9Y3"/>
<dbReference type="InterPro" id="IPR029044">
    <property type="entry name" value="Nucleotide-diphossugar_trans"/>
</dbReference>
<protein>
    <submittedName>
        <fullName evidence="3">NTP transferase domain-containing protein</fullName>
    </submittedName>
</protein>
<sequence length="255" mass="29008">MKTLILAAGKGSRTQGITKNLPKSLFPLNHNRDSTLSILINNLAEHNLTDFVIVGGYEIDYLSSEIGKICPKSCNYVIVDANPDYKKGPIYSFLSATIELIKEDQFLLLPADSIFTSSLFKYIVDHEFSKEICHLFYYKSDTIPSSGSQCLVCNFSKNSSVVENIVPLEKWKEEYLEQYNFYPILVPVIILPSTFFEIAKKSLSSGAKNVISPLHSYCIKERKCFSHQIRFKSQNGIFYDFDTPNDLEKIRSIIK</sequence>
<evidence type="ECO:0000256" key="2">
    <source>
        <dbReference type="ARBA" id="ARBA00022695"/>
    </source>
</evidence>
<evidence type="ECO:0000256" key="1">
    <source>
        <dbReference type="ARBA" id="ARBA00022679"/>
    </source>
</evidence>
<dbReference type="InterPro" id="IPR050065">
    <property type="entry name" value="GlmU-like"/>
</dbReference>
<dbReference type="SUPFAM" id="SSF53448">
    <property type="entry name" value="Nucleotide-diphospho-sugar transferases"/>
    <property type="match status" value="1"/>
</dbReference>
<dbReference type="InterPro" id="IPR025877">
    <property type="entry name" value="MobA-like_NTP_Trfase"/>
</dbReference>
<keyword evidence="4" id="KW-1185">Reference proteome</keyword>
<proteinExistence type="predicted"/>
<dbReference type="KEGG" id="psyt:DSAG12_01781"/>
<dbReference type="PANTHER" id="PTHR43584:SF8">
    <property type="entry name" value="N-ACETYLMURAMATE ALPHA-1-PHOSPHATE URIDYLYLTRANSFERASE"/>
    <property type="match status" value="1"/>
</dbReference>
<dbReference type="PANTHER" id="PTHR43584">
    <property type="entry name" value="NUCLEOTIDYL TRANSFERASE"/>
    <property type="match status" value="1"/>
</dbReference>
<organism evidence="3 4">
    <name type="scientific">Promethearchaeum syntrophicum</name>
    <dbReference type="NCBI Taxonomy" id="2594042"/>
    <lineage>
        <taxon>Archaea</taxon>
        <taxon>Promethearchaeati</taxon>
        <taxon>Promethearchaeota</taxon>
        <taxon>Promethearchaeia</taxon>
        <taxon>Promethearchaeales</taxon>
        <taxon>Promethearchaeaceae</taxon>
        <taxon>Promethearchaeum</taxon>
    </lineage>
</organism>
<dbReference type="GO" id="GO:0016779">
    <property type="term" value="F:nucleotidyltransferase activity"/>
    <property type="evidence" value="ECO:0007669"/>
    <property type="project" value="UniProtKB-KW"/>
</dbReference>
<dbReference type="Pfam" id="PF12804">
    <property type="entry name" value="NTP_transf_3"/>
    <property type="match status" value="1"/>
</dbReference>
<reference evidence="3 4" key="1">
    <citation type="journal article" date="2020" name="Nature">
        <title>Isolation of an archaeon at the prokaryote-eukaryote interface.</title>
        <authorList>
            <person name="Imachi H."/>
            <person name="Nobu M.K."/>
            <person name="Nakahara N."/>
            <person name="Morono Y."/>
            <person name="Ogawara M."/>
            <person name="Takaki Y."/>
            <person name="Takano Y."/>
            <person name="Uematsu K."/>
            <person name="Ikuta T."/>
            <person name="Ito M."/>
            <person name="Matsui Y."/>
            <person name="Miyazaki M."/>
            <person name="Murata K."/>
            <person name="Saito Y."/>
            <person name="Sakai S."/>
            <person name="Song C."/>
            <person name="Tasumi E."/>
            <person name="Yamanaka Y."/>
            <person name="Yamaguchi T."/>
            <person name="Kamagata Y."/>
            <person name="Tamaki H."/>
            <person name="Takai K."/>
        </authorList>
    </citation>
    <scope>NUCLEOTIDE SEQUENCE [LARGE SCALE GENOMIC DNA]</scope>
    <source>
        <strain evidence="3 4">MK-D1</strain>
    </source>
</reference>
<dbReference type="Gene3D" id="3.90.550.10">
    <property type="entry name" value="Spore Coat Polysaccharide Biosynthesis Protein SpsA, Chain A"/>
    <property type="match status" value="1"/>
</dbReference>
<dbReference type="Proteomes" id="UP000321408">
    <property type="component" value="Chromosome"/>
</dbReference>
<dbReference type="EMBL" id="CP042905">
    <property type="protein sequence ID" value="QEE15954.2"/>
    <property type="molecule type" value="Genomic_DNA"/>
</dbReference>
<keyword evidence="2" id="KW-0548">Nucleotidyltransferase</keyword>
<gene>
    <name evidence="3" type="ORF">DSAG12_01781</name>
</gene>
<name>A0A5B9D9Y3_9ARCH</name>
<accession>A0A5B9D9Y3</accession>